<gene>
    <name evidence="1" type="ORF">KL86SPO_50134</name>
</gene>
<dbReference type="EMBL" id="FMJE01000005">
    <property type="protein sequence ID" value="SCM82363.1"/>
    <property type="molecule type" value="Genomic_DNA"/>
</dbReference>
<dbReference type="PIRSF" id="PIRSF015268">
    <property type="entry name" value="Virulence_RhuM"/>
    <property type="match status" value="1"/>
</dbReference>
<dbReference type="Pfam" id="PF13310">
    <property type="entry name" value="Virulence_RhuM"/>
    <property type="match status" value="1"/>
</dbReference>
<dbReference type="PANTHER" id="PTHR35810">
    <property type="entry name" value="CYTOPLASMIC PROTEIN-RELATED"/>
    <property type="match status" value="1"/>
</dbReference>
<proteinExistence type="predicted"/>
<dbReference type="AlphaFoldDB" id="A0A212LXP5"/>
<protein>
    <submittedName>
        <fullName evidence="1">Virulence protein</fullName>
    </submittedName>
</protein>
<evidence type="ECO:0000313" key="1">
    <source>
        <dbReference type="EMBL" id="SCM82363.1"/>
    </source>
</evidence>
<dbReference type="InterPro" id="IPR011204">
    <property type="entry name" value="Virulence_RhuM-like"/>
</dbReference>
<sequence length="330" mass="38258">MSSNNTSEFLLYQTEDGQTKIDVRIENETVWLTQAEMAELFQKDRTVITKHINNVFKEGELAESGNVQILHFPNSDKPVKCYSLDVIISVGYRVKSHRGTQFRIWATQRLKEYIIKGFTMNDDLLKKAGGGNYFDELLARIRDIRSTEKMFYRKVLEIYATSIDYDPRAEATKRFFQTVQNKMHCSAHGKTAAELIYERADATKPFMGLTSWTGLSPKKADVQSAKNYLTEDELDTLNRIVSMYIDFAELQAKNRKPMYMADWIQKLDDFMKLSGRDILTHAGKISHEVAQLKANQELEKYREHSKNELSPVERHFLDSLEQTAKKLEKK</sequence>
<dbReference type="RefSeq" id="WP_288185042.1">
    <property type="nucleotide sequence ID" value="NZ_LT608335.1"/>
</dbReference>
<accession>A0A212LXP5</accession>
<dbReference type="PANTHER" id="PTHR35810:SF1">
    <property type="entry name" value="CYTOPLASMIC PROTEIN"/>
    <property type="match status" value="1"/>
</dbReference>
<organism evidence="1">
    <name type="scientific">uncultured Sporomusa sp</name>
    <dbReference type="NCBI Taxonomy" id="307249"/>
    <lineage>
        <taxon>Bacteria</taxon>
        <taxon>Bacillati</taxon>
        <taxon>Bacillota</taxon>
        <taxon>Negativicutes</taxon>
        <taxon>Selenomonadales</taxon>
        <taxon>Sporomusaceae</taxon>
        <taxon>Sporomusa</taxon>
        <taxon>environmental samples</taxon>
    </lineage>
</organism>
<name>A0A212LXP5_9FIRM</name>
<reference evidence="1" key="1">
    <citation type="submission" date="2016-08" db="EMBL/GenBank/DDBJ databases">
        <authorList>
            <person name="Seilhamer J.J."/>
        </authorList>
    </citation>
    <scope>NUCLEOTIDE SEQUENCE</scope>
    <source>
        <strain evidence="1">86</strain>
    </source>
</reference>